<dbReference type="KEGG" id="vg:24623209"/>
<protein>
    <submittedName>
        <fullName evidence="1">Uncharacterized protein</fullName>
    </submittedName>
</protein>
<proteinExistence type="predicted"/>
<dbReference type="EMBL" id="KP037007">
    <property type="protein sequence ID" value="AIX13090.1"/>
    <property type="molecule type" value="Genomic_DNA"/>
</dbReference>
<sequence length="99" mass="11214">MKYLAIILALYTVTASAQPDEIHTCLAWLTTYDETHNDRQTGLLKAKLELELKKSKVFNPTQLHEAANDKQLQTSAQGEGRDTTRTLIYCSRIASDFVR</sequence>
<gene>
    <name evidence="1" type="ORF">NW77_082</name>
</gene>
<dbReference type="Proteomes" id="UP000030322">
    <property type="component" value="Segment"/>
</dbReference>
<evidence type="ECO:0000313" key="2">
    <source>
        <dbReference type="Proteomes" id="UP000030322"/>
    </source>
</evidence>
<keyword evidence="2" id="KW-1185">Reference proteome</keyword>
<name>A0A0A0YSU3_9CAUD</name>
<dbReference type="OrthoDB" id="19143at10239"/>
<evidence type="ECO:0000313" key="1">
    <source>
        <dbReference type="EMBL" id="AIX13090.1"/>
    </source>
</evidence>
<dbReference type="RefSeq" id="YP_009147594.1">
    <property type="nucleotide sequence ID" value="NC_027340.1"/>
</dbReference>
<reference evidence="1 2" key="1">
    <citation type="submission" date="2014-10" db="EMBL/GenBank/DDBJ databases">
        <title>Characterization of a new ViI-like Erwinia amylovora bacteriophage.</title>
        <authorList>
            <person name="Lagonenko A.L."/>
            <person name="Valentovich L.N."/>
        </authorList>
    </citation>
    <scope>NUCLEOTIDE SEQUENCE [LARGE SCALE GENOMIC DNA]</scope>
</reference>
<dbReference type="GeneID" id="24623209"/>
<organism evidence="1 2">
    <name type="scientific">Erwinia phage phiEa2809</name>
    <dbReference type="NCBI Taxonomy" id="1564096"/>
    <lineage>
        <taxon>Viruses</taxon>
        <taxon>Duplodnaviria</taxon>
        <taxon>Heunggongvirae</taxon>
        <taxon>Uroviricota</taxon>
        <taxon>Caudoviricetes</taxon>
        <taxon>Pantevenvirales</taxon>
        <taxon>Ackermannviridae</taxon>
        <taxon>Nezavisimistyvirus</taxon>
        <taxon>Nezavisimistyvirus Ea2809</taxon>
    </lineage>
</organism>
<accession>A0A0A0YSU3</accession>